<accession>A0A5J4TCN4</accession>
<evidence type="ECO:0000313" key="2">
    <source>
        <dbReference type="Proteomes" id="UP000324800"/>
    </source>
</evidence>
<organism evidence="1 2">
    <name type="scientific">Streblomastix strix</name>
    <dbReference type="NCBI Taxonomy" id="222440"/>
    <lineage>
        <taxon>Eukaryota</taxon>
        <taxon>Metamonada</taxon>
        <taxon>Preaxostyla</taxon>
        <taxon>Oxymonadida</taxon>
        <taxon>Streblomastigidae</taxon>
        <taxon>Streblomastix</taxon>
    </lineage>
</organism>
<dbReference type="Proteomes" id="UP000324800">
    <property type="component" value="Unassembled WGS sequence"/>
</dbReference>
<dbReference type="AlphaFoldDB" id="A0A5J4TCN4"/>
<gene>
    <name evidence="1" type="ORF">EZS28_048781</name>
</gene>
<evidence type="ECO:0000313" key="1">
    <source>
        <dbReference type="EMBL" id="KAA6355692.1"/>
    </source>
</evidence>
<feature type="non-terminal residue" evidence="1">
    <location>
        <position position="1"/>
    </location>
</feature>
<protein>
    <submittedName>
        <fullName evidence="1">Uncharacterized protein</fullName>
    </submittedName>
</protein>
<sequence>LTIDSNNNPLTEFLVHQSDNEFAAIIAYSLAQIDVYHSIALSFQIAIYQNEPHTVEQLIHSLISSSALISNQFPPAPISIVRAQSACGSFNQLKFILPLANSAVAGSSVAAKLTYKANLLDGIVTYHLNQHDYTTEQVAELLAPKGAPVYLYQSFVSQLIGACLNTSDVAKYEDILSECIAWANFDIQSLVEKLKLILDCIKKVACRVALILHKEMSTLSGPVSMLHPGAGQIIGTIGNIAGRINRY</sequence>
<dbReference type="EMBL" id="SNRW01034207">
    <property type="protein sequence ID" value="KAA6355692.1"/>
    <property type="molecule type" value="Genomic_DNA"/>
</dbReference>
<name>A0A5J4TCN4_9EUKA</name>
<proteinExistence type="predicted"/>
<reference evidence="1 2" key="1">
    <citation type="submission" date="2019-03" db="EMBL/GenBank/DDBJ databases">
        <title>Single cell metagenomics reveals metabolic interactions within the superorganism composed of flagellate Streblomastix strix and complex community of Bacteroidetes bacteria on its surface.</title>
        <authorList>
            <person name="Treitli S.C."/>
            <person name="Kolisko M."/>
            <person name="Husnik F."/>
            <person name="Keeling P."/>
            <person name="Hampl V."/>
        </authorList>
    </citation>
    <scope>NUCLEOTIDE SEQUENCE [LARGE SCALE GENOMIC DNA]</scope>
    <source>
        <strain evidence="1">ST1C</strain>
    </source>
</reference>
<comment type="caution">
    <text evidence="1">The sequence shown here is derived from an EMBL/GenBank/DDBJ whole genome shotgun (WGS) entry which is preliminary data.</text>
</comment>